<feature type="transmembrane region" description="Helical" evidence="2">
    <location>
        <begin position="85"/>
        <end position="104"/>
    </location>
</feature>
<feature type="transmembrane region" description="Helical" evidence="2">
    <location>
        <begin position="705"/>
        <end position="735"/>
    </location>
</feature>
<feature type="compositionally biased region" description="Low complexity" evidence="1">
    <location>
        <begin position="957"/>
        <end position="976"/>
    </location>
</feature>
<feature type="compositionally biased region" description="Polar residues" evidence="1">
    <location>
        <begin position="946"/>
        <end position="956"/>
    </location>
</feature>
<feature type="transmembrane region" description="Helical" evidence="2">
    <location>
        <begin position="636"/>
        <end position="653"/>
    </location>
</feature>
<sequence length="1109" mass="119858">MLEQHSLTEVEWFDDALRRVTPTSMQFRAPVFTPWALLWGHRDRRMSTMENLYFYGPQLTTLLLLVLASNVAFHIVEACVLPPGSARNLSLIAVACGTACAIGIKGSELLLLPHRVDRGILVKKAFLAIWMLGIVCWSSIGAARADVDSCFGQPASSCRRAPAMEAPTFLVLFAWMKLAHPRWLILQGIASIVLTGSTRSFLGATASSANQSIIGSIFYGVFEAMAAVAWWLSFRPTLEAVIALRRTDKALEDARYQVTNTLTRLVPDVASCESIVWYHHWVARATGDSLLMLCHVVTSGDAARSPVEVWTWRDNLASHFGDSWATLGSTGTSKSTKQLSPSSRGFLACSIGDTLYSVWECPENESLLVKETKVFLKHVQRFHGGLARLNALPCTKTVLHRGFTSCVCLGTRSMAPILLGSAGVEVTKAITFAPTECICSTSTFVPQARQCAGWSCSEPIATFSTPLNDLTLDLVTIRATSTDVSHPKADVGATTEDQGKKPKGDRKAVTIVVVPDTTAADPTDEVATALGAFLELAHRHPSVRLQSRTGLARRAVVFSYDELDAAVPSLVVPVLFRRQALNAKWAFVQNSFFKDCAYVCFIERILALVICVVASCGLAVTQILKVNFESNRSIGQVALTIVAAALDFCALFSSLDRVPTPRRTLITASLYTAAGVSCFISFVLLDDVNRVPTLQQMFMLRMGCFVHGLPHLGVQTVLSIVSCSLFIPTIIYGLVFAIDRVGVTLGFLFCSALVFMDAIAHEASIRLSLVHTHLTSAAAEEASELTGVMRACLCSVMGRTLADETMRSTLPIRRCRRFDCSVVLAVSMLCPLQNRTPCRQNPILGLTERHSLRTLLDEVAAAHGVELLTTCLGDVVCYVDYFGSMSGPQLNTRRIKGRFLRKATTGGTPYRHCGDTAMSNARFMAELWASMLVAMRSWSFQSTEGSTSIGQRAGGTSLSQWSQSQQPSTGSASSPSANSVSSFPQVCVSAAIDVGAVCSGVSAVGPNVLSLTTTGAPLQEVKRLMQRSSATLGSSELRVPSALSPLIFPEATQEHKTIRLFATRAAPRVPPHASYRVSRNGSATNSMGLIEIACEADIGSDCTTLVTLC</sequence>
<proteinExistence type="predicted"/>
<feature type="transmembrane region" description="Helical" evidence="2">
    <location>
        <begin position="214"/>
        <end position="232"/>
    </location>
</feature>
<feature type="region of interest" description="Disordered" evidence="1">
    <location>
        <begin position="946"/>
        <end position="976"/>
    </location>
</feature>
<evidence type="ECO:0000313" key="3">
    <source>
        <dbReference type="EMBL" id="CUG92419.1"/>
    </source>
</evidence>
<feature type="transmembrane region" description="Helical" evidence="2">
    <location>
        <begin position="665"/>
        <end position="685"/>
    </location>
</feature>
<evidence type="ECO:0000256" key="2">
    <source>
        <dbReference type="SAM" id="Phobius"/>
    </source>
</evidence>
<feature type="transmembrane region" description="Helical" evidence="2">
    <location>
        <begin position="605"/>
        <end position="624"/>
    </location>
</feature>
<dbReference type="VEuPathDB" id="TriTrypDB:BSAL_37205"/>
<reference evidence="4" key="1">
    <citation type="submission" date="2015-09" db="EMBL/GenBank/DDBJ databases">
        <authorList>
            <consortium name="Pathogen Informatics"/>
        </authorList>
    </citation>
    <scope>NUCLEOTIDE SEQUENCE [LARGE SCALE GENOMIC DNA]</scope>
    <source>
        <strain evidence="4">Lake Konstanz</strain>
    </source>
</reference>
<dbReference type="AlphaFoldDB" id="A0A0S4JLL9"/>
<feature type="transmembrane region" description="Helical" evidence="2">
    <location>
        <begin position="125"/>
        <end position="143"/>
    </location>
</feature>
<keyword evidence="4" id="KW-1185">Reference proteome</keyword>
<dbReference type="EMBL" id="CYKH01002042">
    <property type="protein sequence ID" value="CUG92419.1"/>
    <property type="molecule type" value="Genomic_DNA"/>
</dbReference>
<feature type="transmembrane region" description="Helical" evidence="2">
    <location>
        <begin position="52"/>
        <end position="73"/>
    </location>
</feature>
<evidence type="ECO:0000313" key="4">
    <source>
        <dbReference type="Proteomes" id="UP000051952"/>
    </source>
</evidence>
<organism evidence="3 4">
    <name type="scientific">Bodo saltans</name>
    <name type="common">Flagellated protozoan</name>
    <dbReference type="NCBI Taxonomy" id="75058"/>
    <lineage>
        <taxon>Eukaryota</taxon>
        <taxon>Discoba</taxon>
        <taxon>Euglenozoa</taxon>
        <taxon>Kinetoplastea</taxon>
        <taxon>Metakinetoplastina</taxon>
        <taxon>Eubodonida</taxon>
        <taxon>Bodonidae</taxon>
        <taxon>Bodo</taxon>
    </lineage>
</organism>
<keyword evidence="2" id="KW-1133">Transmembrane helix</keyword>
<keyword evidence="2" id="KW-0472">Membrane</keyword>
<protein>
    <submittedName>
        <fullName evidence="3">Membrane-associated protein, putative</fullName>
    </submittedName>
</protein>
<dbReference type="Proteomes" id="UP000051952">
    <property type="component" value="Unassembled WGS sequence"/>
</dbReference>
<keyword evidence="2" id="KW-0812">Transmembrane</keyword>
<accession>A0A0S4JLL9</accession>
<gene>
    <name evidence="3" type="ORF">BSAL_37205</name>
</gene>
<name>A0A0S4JLL9_BODSA</name>
<evidence type="ECO:0000256" key="1">
    <source>
        <dbReference type="SAM" id="MobiDB-lite"/>
    </source>
</evidence>
<feature type="transmembrane region" description="Helical" evidence="2">
    <location>
        <begin position="741"/>
        <end position="760"/>
    </location>
</feature>